<evidence type="ECO:0000313" key="3">
    <source>
        <dbReference type="Proteomes" id="UP001156601"/>
    </source>
</evidence>
<dbReference type="AlphaFoldDB" id="A0AA37SYD5"/>
<sequence length="159" mass="17550">MTFTNILKAAAVASTLTLSTFVFAADIDMNADANDVAIKGYDTVAYFTKGKAVEGSSQFTATYKNAIYQFSSAAHRDLFKSNPEKYAPQYGGFCAFGVTMERKFDTDPQAFKIVDNKLYLNLNDKVQQRWLSDTSGFIDSANGLWGDIKTKTDAELEAE</sequence>
<evidence type="ECO:0008006" key="4">
    <source>
        <dbReference type="Google" id="ProtNLM"/>
    </source>
</evidence>
<comment type="caution">
    <text evidence="2">The sequence shown here is derived from an EMBL/GenBank/DDBJ whole genome shotgun (WGS) entry which is preliminary data.</text>
</comment>
<dbReference type="EMBL" id="BSOT01000007">
    <property type="protein sequence ID" value="GLR72178.1"/>
    <property type="molecule type" value="Genomic_DNA"/>
</dbReference>
<gene>
    <name evidence="2" type="ORF">GCM10007852_30860</name>
</gene>
<organism evidence="2 3">
    <name type="scientific">Agaribacter marinus</name>
    <dbReference type="NCBI Taxonomy" id="1431249"/>
    <lineage>
        <taxon>Bacteria</taxon>
        <taxon>Pseudomonadati</taxon>
        <taxon>Pseudomonadota</taxon>
        <taxon>Gammaproteobacteria</taxon>
        <taxon>Alteromonadales</taxon>
        <taxon>Alteromonadaceae</taxon>
        <taxon>Agaribacter</taxon>
    </lineage>
</organism>
<name>A0AA37SYD5_9ALTE</name>
<protein>
    <recommendedName>
        <fullName evidence="4">YHS domain-containing protein</fullName>
    </recommendedName>
</protein>
<evidence type="ECO:0000256" key="1">
    <source>
        <dbReference type="SAM" id="SignalP"/>
    </source>
</evidence>
<keyword evidence="3" id="KW-1185">Reference proteome</keyword>
<evidence type="ECO:0000313" key="2">
    <source>
        <dbReference type="EMBL" id="GLR72178.1"/>
    </source>
</evidence>
<reference evidence="2" key="2">
    <citation type="submission" date="2023-01" db="EMBL/GenBank/DDBJ databases">
        <title>Draft genome sequence of Agaribacter marinus strain NBRC 110023.</title>
        <authorList>
            <person name="Sun Q."/>
            <person name="Mori K."/>
        </authorList>
    </citation>
    <scope>NUCLEOTIDE SEQUENCE</scope>
    <source>
        <strain evidence="2">NBRC 110023</strain>
    </source>
</reference>
<dbReference type="RefSeq" id="WP_284218556.1">
    <property type="nucleotide sequence ID" value="NZ_BSOT01000007.1"/>
</dbReference>
<keyword evidence="1" id="KW-0732">Signal</keyword>
<dbReference type="NCBIfam" id="NF041384">
    <property type="entry name" value="YHS_seleno_dom"/>
    <property type="match status" value="1"/>
</dbReference>
<accession>A0AA37SYD5</accession>
<feature type="signal peptide" evidence="1">
    <location>
        <begin position="1"/>
        <end position="24"/>
    </location>
</feature>
<feature type="chain" id="PRO_5041441980" description="YHS domain-containing protein" evidence="1">
    <location>
        <begin position="25"/>
        <end position="159"/>
    </location>
</feature>
<proteinExistence type="predicted"/>
<reference evidence="2" key="1">
    <citation type="journal article" date="2014" name="Int. J. Syst. Evol. Microbiol.">
        <title>Complete genome sequence of Corynebacterium casei LMG S-19264T (=DSM 44701T), isolated from a smear-ripened cheese.</title>
        <authorList>
            <consortium name="US DOE Joint Genome Institute (JGI-PGF)"/>
            <person name="Walter F."/>
            <person name="Albersmeier A."/>
            <person name="Kalinowski J."/>
            <person name="Ruckert C."/>
        </authorList>
    </citation>
    <scope>NUCLEOTIDE SEQUENCE</scope>
    <source>
        <strain evidence="2">NBRC 110023</strain>
    </source>
</reference>
<dbReference type="Proteomes" id="UP001156601">
    <property type="component" value="Unassembled WGS sequence"/>
</dbReference>